<dbReference type="Proteomes" id="UP000501747">
    <property type="component" value="Chromosome"/>
</dbReference>
<keyword evidence="8" id="KW-1185">Reference proteome</keyword>
<feature type="chain" id="PRO_5038502529" evidence="5">
    <location>
        <begin position="26"/>
        <end position="103"/>
    </location>
</feature>
<dbReference type="EMBL" id="CP049887">
    <property type="protein sequence ID" value="QIL47504.1"/>
    <property type="molecule type" value="Genomic_DNA"/>
</dbReference>
<proteinExistence type="predicted"/>
<evidence type="ECO:0000256" key="2">
    <source>
        <dbReference type="ARBA" id="ARBA00022525"/>
    </source>
</evidence>
<accession>A0A6G8AR12</accession>
<keyword evidence="3 5" id="KW-0732">Signal</keyword>
<evidence type="ECO:0000259" key="6">
    <source>
        <dbReference type="Pfam" id="PF00746"/>
    </source>
</evidence>
<evidence type="ECO:0000256" key="4">
    <source>
        <dbReference type="ARBA" id="ARBA00023088"/>
    </source>
</evidence>
<dbReference type="Pfam" id="PF00746">
    <property type="entry name" value="Gram_pos_anchor"/>
    <property type="match status" value="1"/>
</dbReference>
<keyword evidence="1" id="KW-0134">Cell wall</keyword>
<gene>
    <name evidence="7" type="ORF">G7082_02625</name>
</gene>
<evidence type="ECO:0000313" key="7">
    <source>
        <dbReference type="EMBL" id="QIL47504.1"/>
    </source>
</evidence>
<organism evidence="7 8">
    <name type="scientific">Vagococcus hydrophili</name>
    <dbReference type="NCBI Taxonomy" id="2714947"/>
    <lineage>
        <taxon>Bacteria</taxon>
        <taxon>Bacillati</taxon>
        <taxon>Bacillota</taxon>
        <taxon>Bacilli</taxon>
        <taxon>Lactobacillales</taxon>
        <taxon>Enterococcaceae</taxon>
        <taxon>Vagococcus</taxon>
    </lineage>
</organism>
<keyword evidence="4" id="KW-0572">Peptidoglycan-anchor</keyword>
<feature type="signal peptide" evidence="5">
    <location>
        <begin position="1"/>
        <end position="25"/>
    </location>
</feature>
<evidence type="ECO:0000256" key="3">
    <source>
        <dbReference type="ARBA" id="ARBA00022729"/>
    </source>
</evidence>
<dbReference type="NCBIfam" id="TIGR01167">
    <property type="entry name" value="LPXTG_anchor"/>
    <property type="match status" value="1"/>
</dbReference>
<keyword evidence="2" id="KW-0964">Secreted</keyword>
<evidence type="ECO:0000313" key="8">
    <source>
        <dbReference type="Proteomes" id="UP000501747"/>
    </source>
</evidence>
<name>A0A6G8AR12_9ENTE</name>
<dbReference type="KEGG" id="vhy:G7082_02625"/>
<dbReference type="InterPro" id="IPR019931">
    <property type="entry name" value="LPXTG_anchor"/>
</dbReference>
<protein>
    <submittedName>
        <fullName evidence="7">LPXTG cell wall anchor domain-containing protein</fullName>
    </submittedName>
</protein>
<sequence length="103" mass="11515">MNKKIKYLLLSMLAFLCLTSFPNKQTEATGAEGGQVSVPGKITFELEEKKNVDSKKIEKTSFKNLERVLPKTGEKRSDSNTLVGIFFLLLVGIFFKKKVGAKE</sequence>
<reference evidence="7 8" key="1">
    <citation type="submission" date="2020-03" db="EMBL/GenBank/DDBJ databases">
        <title>Vagococcus sp. nov., isolated from beetles.</title>
        <authorList>
            <person name="Hyun D.-W."/>
            <person name="Bae J.-W."/>
        </authorList>
    </citation>
    <scope>NUCLEOTIDE SEQUENCE [LARGE SCALE GENOMIC DNA]</scope>
    <source>
        <strain evidence="7 8">HDW17B</strain>
    </source>
</reference>
<feature type="domain" description="Gram-positive cocci surface proteins LPxTG" evidence="6">
    <location>
        <begin position="67"/>
        <end position="98"/>
    </location>
</feature>
<evidence type="ECO:0000256" key="1">
    <source>
        <dbReference type="ARBA" id="ARBA00022512"/>
    </source>
</evidence>
<evidence type="ECO:0000256" key="5">
    <source>
        <dbReference type="SAM" id="SignalP"/>
    </source>
</evidence>
<dbReference type="RefSeq" id="WP_166033639.1">
    <property type="nucleotide sequence ID" value="NZ_CP049887.1"/>
</dbReference>
<dbReference type="AlphaFoldDB" id="A0A6G8AR12"/>